<accession>X1HRB2</accession>
<dbReference type="EMBL" id="BARU01024195">
    <property type="protein sequence ID" value="GAH47828.1"/>
    <property type="molecule type" value="Genomic_DNA"/>
</dbReference>
<organism evidence="2">
    <name type="scientific">marine sediment metagenome</name>
    <dbReference type="NCBI Taxonomy" id="412755"/>
    <lineage>
        <taxon>unclassified sequences</taxon>
        <taxon>metagenomes</taxon>
        <taxon>ecological metagenomes</taxon>
    </lineage>
</organism>
<evidence type="ECO:0000313" key="2">
    <source>
        <dbReference type="EMBL" id="GAH47828.1"/>
    </source>
</evidence>
<feature type="domain" description="DUF6876" evidence="1">
    <location>
        <begin position="7"/>
        <end position="118"/>
    </location>
</feature>
<gene>
    <name evidence="2" type="ORF">S03H2_39169</name>
</gene>
<sequence>MEGSIDLNLDQFTGTEHHYKHSTGLRYTDGIKYLADKTNCYWFIDVIASYQGQLVVDADFPFQIWKIKVNEDKSALVTMREDTDNPVIIRQKVGYTDFPLAEIEVYCINNVILLKSEY</sequence>
<dbReference type="InterPro" id="IPR049241">
    <property type="entry name" value="DUF6876"/>
</dbReference>
<dbReference type="AlphaFoldDB" id="X1HRB2"/>
<evidence type="ECO:0000259" key="1">
    <source>
        <dbReference type="Pfam" id="PF21781"/>
    </source>
</evidence>
<reference evidence="2" key="1">
    <citation type="journal article" date="2014" name="Front. Microbiol.">
        <title>High frequency of phylogenetically diverse reductive dehalogenase-homologous genes in deep subseafloor sedimentary metagenomes.</title>
        <authorList>
            <person name="Kawai M."/>
            <person name="Futagami T."/>
            <person name="Toyoda A."/>
            <person name="Takaki Y."/>
            <person name="Nishi S."/>
            <person name="Hori S."/>
            <person name="Arai W."/>
            <person name="Tsubouchi T."/>
            <person name="Morono Y."/>
            <person name="Uchiyama I."/>
            <person name="Ito T."/>
            <person name="Fujiyama A."/>
            <person name="Inagaki F."/>
            <person name="Takami H."/>
        </authorList>
    </citation>
    <scope>NUCLEOTIDE SEQUENCE</scope>
    <source>
        <strain evidence="2">Expedition CK06-06</strain>
    </source>
</reference>
<protein>
    <recommendedName>
        <fullName evidence="1">DUF6876 domain-containing protein</fullName>
    </recommendedName>
</protein>
<comment type="caution">
    <text evidence="2">The sequence shown here is derived from an EMBL/GenBank/DDBJ whole genome shotgun (WGS) entry which is preliminary data.</text>
</comment>
<dbReference type="Pfam" id="PF21781">
    <property type="entry name" value="DUF6876"/>
    <property type="match status" value="1"/>
</dbReference>
<proteinExistence type="predicted"/>
<name>X1HRB2_9ZZZZ</name>